<gene>
    <name evidence="1" type="ORF">VTL71DRAFT_7271</name>
</gene>
<proteinExistence type="predicted"/>
<evidence type="ECO:0000313" key="2">
    <source>
        <dbReference type="Proteomes" id="UP001595075"/>
    </source>
</evidence>
<reference evidence="1 2" key="1">
    <citation type="journal article" date="2024" name="Commun. Biol.">
        <title>Comparative genomic analysis of thermophilic fungi reveals convergent evolutionary adaptations and gene losses.</title>
        <authorList>
            <person name="Steindorff A.S."/>
            <person name="Aguilar-Pontes M.V."/>
            <person name="Robinson A.J."/>
            <person name="Andreopoulos B."/>
            <person name="LaButti K."/>
            <person name="Kuo A."/>
            <person name="Mondo S."/>
            <person name="Riley R."/>
            <person name="Otillar R."/>
            <person name="Haridas S."/>
            <person name="Lipzen A."/>
            <person name="Grimwood J."/>
            <person name="Schmutz J."/>
            <person name="Clum A."/>
            <person name="Reid I.D."/>
            <person name="Moisan M.C."/>
            <person name="Butler G."/>
            <person name="Nguyen T.T.M."/>
            <person name="Dewar K."/>
            <person name="Conant G."/>
            <person name="Drula E."/>
            <person name="Henrissat B."/>
            <person name="Hansel C."/>
            <person name="Singer S."/>
            <person name="Hutchinson M.I."/>
            <person name="de Vries R.P."/>
            <person name="Natvig D.O."/>
            <person name="Powell A.J."/>
            <person name="Tsang A."/>
            <person name="Grigoriev I.V."/>
        </authorList>
    </citation>
    <scope>NUCLEOTIDE SEQUENCE [LARGE SCALE GENOMIC DNA]</scope>
    <source>
        <strain evidence="1 2">CBS 494.80</strain>
    </source>
</reference>
<accession>A0ABR4BWA4</accession>
<protein>
    <submittedName>
        <fullName evidence="1">Uncharacterized protein</fullName>
    </submittedName>
</protein>
<comment type="caution">
    <text evidence="1">The sequence shown here is derived from an EMBL/GenBank/DDBJ whole genome shotgun (WGS) entry which is preliminary data.</text>
</comment>
<name>A0ABR4BWA4_9HELO</name>
<sequence length="149" mass="16931">MWMRNEMPENRVAIRMAGKLYTGRMHLTDACLPKPRQAFGIADHHNKYIVVDPEVRDKGRREQKKKRKQPSFVPPRLLYPFFCLVVEKAPVASPVQVNSSYPSLFCHERHSTKPGLSEAGNIMLPPWFLVLSRGYVSCQYQGNGGMSGA</sequence>
<keyword evidence="2" id="KW-1185">Reference proteome</keyword>
<organism evidence="1 2">
    <name type="scientific">Oculimacula yallundae</name>
    <dbReference type="NCBI Taxonomy" id="86028"/>
    <lineage>
        <taxon>Eukaryota</taxon>
        <taxon>Fungi</taxon>
        <taxon>Dikarya</taxon>
        <taxon>Ascomycota</taxon>
        <taxon>Pezizomycotina</taxon>
        <taxon>Leotiomycetes</taxon>
        <taxon>Helotiales</taxon>
        <taxon>Ploettnerulaceae</taxon>
        <taxon>Oculimacula</taxon>
    </lineage>
</organism>
<dbReference type="EMBL" id="JAZHXI010000018">
    <property type="protein sequence ID" value="KAL2061893.1"/>
    <property type="molecule type" value="Genomic_DNA"/>
</dbReference>
<evidence type="ECO:0000313" key="1">
    <source>
        <dbReference type="EMBL" id="KAL2061893.1"/>
    </source>
</evidence>
<dbReference type="Proteomes" id="UP001595075">
    <property type="component" value="Unassembled WGS sequence"/>
</dbReference>